<evidence type="ECO:0000256" key="4">
    <source>
        <dbReference type="ARBA" id="ARBA00022759"/>
    </source>
</evidence>
<evidence type="ECO:0008006" key="10">
    <source>
        <dbReference type="Google" id="ProtNLM"/>
    </source>
</evidence>
<dbReference type="GO" id="GO:0003676">
    <property type="term" value="F:nucleic acid binding"/>
    <property type="evidence" value="ECO:0007669"/>
    <property type="project" value="InterPro"/>
</dbReference>
<dbReference type="InterPro" id="IPR003154">
    <property type="entry name" value="S1/P1nuclease"/>
</dbReference>
<evidence type="ECO:0000256" key="7">
    <source>
        <dbReference type="ARBA" id="ARBA00023180"/>
    </source>
</evidence>
<dbReference type="GO" id="GO:0006308">
    <property type="term" value="P:DNA catabolic process"/>
    <property type="evidence" value="ECO:0007669"/>
    <property type="project" value="InterPro"/>
</dbReference>
<keyword evidence="6" id="KW-1015">Disulfide bond</keyword>
<comment type="caution">
    <text evidence="8">The sequence shown here is derived from an EMBL/GenBank/DDBJ whole genome shotgun (WGS) entry which is preliminary data.</text>
</comment>
<evidence type="ECO:0000313" key="9">
    <source>
        <dbReference type="Proteomes" id="UP000886523"/>
    </source>
</evidence>
<keyword evidence="2" id="KW-0540">Nuclease</keyword>
<name>A0A9P6DZQ6_9AGAM</name>
<keyword evidence="4" id="KW-0255">Endonuclease</keyword>
<dbReference type="OrthoDB" id="441446at2759"/>
<dbReference type="Proteomes" id="UP000886523">
    <property type="component" value="Unassembled WGS sequence"/>
</dbReference>
<evidence type="ECO:0000256" key="5">
    <source>
        <dbReference type="ARBA" id="ARBA00022801"/>
    </source>
</evidence>
<dbReference type="Gene3D" id="1.10.575.10">
    <property type="entry name" value="P1 Nuclease"/>
    <property type="match status" value="1"/>
</dbReference>
<dbReference type="InterPro" id="IPR008947">
    <property type="entry name" value="PLipase_C/P1_nuclease_dom_sf"/>
</dbReference>
<evidence type="ECO:0000313" key="8">
    <source>
        <dbReference type="EMBL" id="KAF9516983.1"/>
    </source>
</evidence>
<dbReference type="Pfam" id="PF02265">
    <property type="entry name" value="S1-P1_nuclease"/>
    <property type="match status" value="1"/>
</dbReference>
<dbReference type="PANTHER" id="PTHR33146:SF26">
    <property type="entry name" value="ENDONUCLEASE 4"/>
    <property type="match status" value="1"/>
</dbReference>
<reference evidence="8" key="1">
    <citation type="journal article" date="2020" name="Nat. Commun.">
        <title>Large-scale genome sequencing of mycorrhizal fungi provides insights into the early evolution of symbiotic traits.</title>
        <authorList>
            <person name="Miyauchi S."/>
            <person name="Kiss E."/>
            <person name="Kuo A."/>
            <person name="Drula E."/>
            <person name="Kohler A."/>
            <person name="Sanchez-Garcia M."/>
            <person name="Morin E."/>
            <person name="Andreopoulos B."/>
            <person name="Barry K.W."/>
            <person name="Bonito G."/>
            <person name="Buee M."/>
            <person name="Carver A."/>
            <person name="Chen C."/>
            <person name="Cichocki N."/>
            <person name="Clum A."/>
            <person name="Culley D."/>
            <person name="Crous P.W."/>
            <person name="Fauchery L."/>
            <person name="Girlanda M."/>
            <person name="Hayes R.D."/>
            <person name="Keri Z."/>
            <person name="LaButti K."/>
            <person name="Lipzen A."/>
            <person name="Lombard V."/>
            <person name="Magnuson J."/>
            <person name="Maillard F."/>
            <person name="Murat C."/>
            <person name="Nolan M."/>
            <person name="Ohm R.A."/>
            <person name="Pangilinan J."/>
            <person name="Pereira M.F."/>
            <person name="Perotto S."/>
            <person name="Peter M."/>
            <person name="Pfister S."/>
            <person name="Riley R."/>
            <person name="Sitrit Y."/>
            <person name="Stielow J.B."/>
            <person name="Szollosi G."/>
            <person name="Zifcakova L."/>
            <person name="Stursova M."/>
            <person name="Spatafora J.W."/>
            <person name="Tedersoo L."/>
            <person name="Vaario L.M."/>
            <person name="Yamada A."/>
            <person name="Yan M."/>
            <person name="Wang P."/>
            <person name="Xu J."/>
            <person name="Bruns T."/>
            <person name="Baldrian P."/>
            <person name="Vilgalys R."/>
            <person name="Dunand C."/>
            <person name="Henrissat B."/>
            <person name="Grigoriev I.V."/>
            <person name="Hibbett D."/>
            <person name="Nagy L.G."/>
            <person name="Martin F.M."/>
        </authorList>
    </citation>
    <scope>NUCLEOTIDE SEQUENCE</scope>
    <source>
        <strain evidence="8">UP504</strain>
    </source>
</reference>
<evidence type="ECO:0000256" key="2">
    <source>
        <dbReference type="ARBA" id="ARBA00022722"/>
    </source>
</evidence>
<dbReference type="PANTHER" id="PTHR33146">
    <property type="entry name" value="ENDONUCLEASE 4"/>
    <property type="match status" value="1"/>
</dbReference>
<evidence type="ECO:0000256" key="6">
    <source>
        <dbReference type="ARBA" id="ARBA00023157"/>
    </source>
</evidence>
<dbReference type="GO" id="GO:0004519">
    <property type="term" value="F:endonuclease activity"/>
    <property type="evidence" value="ECO:0007669"/>
    <property type="project" value="UniProtKB-KW"/>
</dbReference>
<evidence type="ECO:0000256" key="1">
    <source>
        <dbReference type="ARBA" id="ARBA00009547"/>
    </source>
</evidence>
<dbReference type="GO" id="GO:0016788">
    <property type="term" value="F:hydrolase activity, acting on ester bonds"/>
    <property type="evidence" value="ECO:0007669"/>
    <property type="project" value="InterPro"/>
</dbReference>
<dbReference type="SUPFAM" id="SSF48537">
    <property type="entry name" value="Phospholipase C/P1 nuclease"/>
    <property type="match status" value="1"/>
</dbReference>
<organism evidence="8 9">
    <name type="scientific">Hydnum rufescens UP504</name>
    <dbReference type="NCBI Taxonomy" id="1448309"/>
    <lineage>
        <taxon>Eukaryota</taxon>
        <taxon>Fungi</taxon>
        <taxon>Dikarya</taxon>
        <taxon>Basidiomycota</taxon>
        <taxon>Agaricomycotina</taxon>
        <taxon>Agaricomycetes</taxon>
        <taxon>Cantharellales</taxon>
        <taxon>Hydnaceae</taxon>
        <taxon>Hydnum</taxon>
    </lineage>
</organism>
<keyword evidence="7" id="KW-0325">Glycoprotein</keyword>
<evidence type="ECO:0000256" key="3">
    <source>
        <dbReference type="ARBA" id="ARBA00022723"/>
    </source>
</evidence>
<protein>
    <recommendedName>
        <fullName evidence="10">Nuclease S1</fullName>
    </recommendedName>
</protein>
<dbReference type="AlphaFoldDB" id="A0A9P6DZQ6"/>
<gene>
    <name evidence="8" type="ORF">BS47DRAFT_590929</name>
</gene>
<dbReference type="EMBL" id="MU128935">
    <property type="protein sequence ID" value="KAF9516983.1"/>
    <property type="molecule type" value="Genomic_DNA"/>
</dbReference>
<dbReference type="GO" id="GO:0046872">
    <property type="term" value="F:metal ion binding"/>
    <property type="evidence" value="ECO:0007669"/>
    <property type="project" value="UniProtKB-KW"/>
</dbReference>
<dbReference type="CDD" id="cd11010">
    <property type="entry name" value="S1-P1_nuclease"/>
    <property type="match status" value="1"/>
</dbReference>
<proteinExistence type="inferred from homology"/>
<keyword evidence="5" id="KW-0378">Hydrolase</keyword>
<keyword evidence="9" id="KW-1185">Reference proteome</keyword>
<accession>A0A9P6DZQ6</accession>
<comment type="similarity">
    <text evidence="1">Belongs to the nuclease type I family.</text>
</comment>
<sequence>MPTFSLVITELIVGNPRESGHEVVGYVAQAFLGLNTLAFVRNTLDSQYRGQLGPAALWADQIKYTRGWTWSKGFHFVDAHDDPLGGSCSVSDSRDCKGNCILSAITNYTSRVQDTTLPVSEQDIALKFLIHFIGDIGQPLHCEAYEVGGNSIKEIFDGSHTELHAIWDTKIPDKTIKNSFSGITDYADSLVNRIKSGDYASVAASWISCTDPSSLQPKLIENPALGLDSGSADFNHMTPMLHSERMDLHCPLVWAQDSNALVCSTVFTGYDDSDLGGDYYNNNAPVVDQQLAKSGYRLAAWLNTIFDGTALPRESRQT</sequence>
<keyword evidence="3" id="KW-0479">Metal-binding</keyword>